<evidence type="ECO:0000313" key="4">
    <source>
        <dbReference type="Proteomes" id="UP000077266"/>
    </source>
</evidence>
<dbReference type="InterPro" id="IPR014752">
    <property type="entry name" value="Arrestin-like_C"/>
</dbReference>
<evidence type="ECO:0000259" key="2">
    <source>
        <dbReference type="SMART" id="SM01017"/>
    </source>
</evidence>
<feature type="region of interest" description="Disordered" evidence="1">
    <location>
        <begin position="740"/>
        <end position="892"/>
    </location>
</feature>
<feature type="compositionally biased region" description="Pro residues" evidence="1">
    <location>
        <begin position="571"/>
        <end position="583"/>
    </location>
</feature>
<dbReference type="InterPro" id="IPR011022">
    <property type="entry name" value="Arrestin_C-like"/>
</dbReference>
<organism evidence="3 4">
    <name type="scientific">Exidia glandulosa HHB12029</name>
    <dbReference type="NCBI Taxonomy" id="1314781"/>
    <lineage>
        <taxon>Eukaryota</taxon>
        <taxon>Fungi</taxon>
        <taxon>Dikarya</taxon>
        <taxon>Basidiomycota</taxon>
        <taxon>Agaricomycotina</taxon>
        <taxon>Agaricomycetes</taxon>
        <taxon>Auriculariales</taxon>
        <taxon>Exidiaceae</taxon>
        <taxon>Exidia</taxon>
    </lineage>
</organism>
<proteinExistence type="predicted"/>
<dbReference type="Pfam" id="PF02752">
    <property type="entry name" value="Arrestin_C"/>
    <property type="match status" value="1"/>
</dbReference>
<dbReference type="AlphaFoldDB" id="A0A165C6R7"/>
<feature type="region of interest" description="Disordered" evidence="1">
    <location>
        <begin position="484"/>
        <end position="602"/>
    </location>
</feature>
<dbReference type="SUPFAM" id="SSF81296">
    <property type="entry name" value="E set domains"/>
    <property type="match status" value="1"/>
</dbReference>
<dbReference type="InterPro" id="IPR014756">
    <property type="entry name" value="Ig_E-set"/>
</dbReference>
<keyword evidence="4" id="KW-1185">Reference proteome</keyword>
<protein>
    <recommendedName>
        <fullName evidence="2">Arrestin C-terminal-like domain-containing protein</fullName>
    </recommendedName>
</protein>
<dbReference type="InParanoid" id="A0A165C6R7"/>
<sequence>MHHIRDTVEGLTGAEHGTATVGFDANSTIGFASGAHISSTHRPRQHKRSISTAGGFARRGTLLSEYSTPARSAAELRSLLGDSRARVRAGATVSEARIPALKKSRSMPDLVTTAGPLALEQGKAGGPRVEVDILLESDTCVEGGFMQGAMEVRVRKQGSGEGALMLAGAKIRIIGFESIPHLDDRNVFYQFSAPLASISSETHRLYTSAPDEEGFCRARVGVHRIPFRMKLPGHMGQGAKGAFSYKTGIEVKYIAMASIKVKDVDSNTRSIAHFYRPVEIWPFFIPAVILATASSPITSSGVGSIFLGGSGKLTLTAMLHREAWIAGQRCLVKVVMDNQTKKTVKSVHFSLERVITIFRPSPELDARESVRFESDPDACQTTTIRKTVAEARLEMGSRGSKGVVSARGWWAGCAAGETSEVTHFIVIPPDALSIPRSKLIEVTYELRVGAGGSDAQVKLPLRIINFISLDPPVPLVDLQKFSASSSSVSTTEQEGSSPTRPTLAQRVVIPPGLPPPIRRDHIEPSRPLTVHFAQSASDSRPAPSPPIVGRGRTSDGRIIPLHRRATSEQPQTPPTRRPGPPAPASEANSPSRTTPNRPLQPARPVTLYPAVLRPGPAAHRARVVSTTAVDPRARLSDSSDSEHARAQVGARMLFGWEEQRGHRRAPSAPPGPLQVVAPHQFFAGVQASPQRTGVGPNMMSRSATSSPVKRPLRPTIGIPRAQSAFMAPSTTNARRHAVFLTPPRSSTPTGQWKHALGPARSPQRGNTEPPTRVANLAPGPARDGGSDGDEDKYGSETSHSSKSLYSQGRGSFSVPTLPRHGRQRATSRWSSSTSKEFGFQSSASDSDEDDKTPMNTIENRASRAIANRLSATEFHAPLLREKSSGSGASTRV</sequence>
<reference evidence="3 4" key="1">
    <citation type="journal article" date="2016" name="Mol. Biol. Evol.">
        <title>Comparative Genomics of Early-Diverging Mushroom-Forming Fungi Provides Insights into the Origins of Lignocellulose Decay Capabilities.</title>
        <authorList>
            <person name="Nagy L.G."/>
            <person name="Riley R."/>
            <person name="Tritt A."/>
            <person name="Adam C."/>
            <person name="Daum C."/>
            <person name="Floudas D."/>
            <person name="Sun H."/>
            <person name="Yadav J.S."/>
            <person name="Pangilinan J."/>
            <person name="Larsson K.H."/>
            <person name="Matsuura K."/>
            <person name="Barry K."/>
            <person name="Labutti K."/>
            <person name="Kuo R."/>
            <person name="Ohm R.A."/>
            <person name="Bhattacharya S.S."/>
            <person name="Shirouzu T."/>
            <person name="Yoshinaga Y."/>
            <person name="Martin F.M."/>
            <person name="Grigoriev I.V."/>
            <person name="Hibbett D.S."/>
        </authorList>
    </citation>
    <scope>NUCLEOTIDE SEQUENCE [LARGE SCALE GENOMIC DNA]</scope>
    <source>
        <strain evidence="3 4">HHB12029</strain>
    </source>
</reference>
<feature type="compositionally biased region" description="Polar residues" evidence="1">
    <location>
        <begin position="826"/>
        <end position="844"/>
    </location>
</feature>
<gene>
    <name evidence="3" type="ORF">EXIGLDRAFT_730361</name>
</gene>
<evidence type="ECO:0000256" key="1">
    <source>
        <dbReference type="SAM" id="MobiDB-lite"/>
    </source>
</evidence>
<feature type="region of interest" description="Disordered" evidence="1">
    <location>
        <begin position="689"/>
        <end position="714"/>
    </location>
</feature>
<name>A0A165C6R7_EXIGL</name>
<feature type="compositionally biased region" description="Polar residues" evidence="1">
    <location>
        <begin position="795"/>
        <end position="814"/>
    </location>
</feature>
<dbReference type="STRING" id="1314781.A0A165C6R7"/>
<dbReference type="Proteomes" id="UP000077266">
    <property type="component" value="Unassembled WGS sequence"/>
</dbReference>
<accession>A0A165C6R7</accession>
<dbReference type="Gene3D" id="2.60.40.640">
    <property type="match status" value="1"/>
</dbReference>
<feature type="compositionally biased region" description="Low complexity" evidence="1">
    <location>
        <begin position="484"/>
        <end position="497"/>
    </location>
</feature>
<dbReference type="EMBL" id="KV426356">
    <property type="protein sequence ID" value="KZV81924.1"/>
    <property type="molecule type" value="Genomic_DNA"/>
</dbReference>
<evidence type="ECO:0000313" key="3">
    <source>
        <dbReference type="EMBL" id="KZV81924.1"/>
    </source>
</evidence>
<feature type="domain" description="Arrestin C-terminal-like" evidence="2">
    <location>
        <begin position="309"/>
        <end position="466"/>
    </location>
</feature>
<dbReference type="SMART" id="SM01017">
    <property type="entry name" value="Arrestin_C"/>
    <property type="match status" value="1"/>
</dbReference>
<dbReference type="OrthoDB" id="298939at2759"/>